<organism evidence="1 2">
    <name type="scientific">Eleusine coracana subsp. coracana</name>
    <dbReference type="NCBI Taxonomy" id="191504"/>
    <lineage>
        <taxon>Eukaryota</taxon>
        <taxon>Viridiplantae</taxon>
        <taxon>Streptophyta</taxon>
        <taxon>Embryophyta</taxon>
        <taxon>Tracheophyta</taxon>
        <taxon>Spermatophyta</taxon>
        <taxon>Magnoliopsida</taxon>
        <taxon>Liliopsida</taxon>
        <taxon>Poales</taxon>
        <taxon>Poaceae</taxon>
        <taxon>PACMAD clade</taxon>
        <taxon>Chloridoideae</taxon>
        <taxon>Cynodonteae</taxon>
        <taxon>Eleusininae</taxon>
        <taxon>Eleusine</taxon>
    </lineage>
</organism>
<dbReference type="Proteomes" id="UP001054889">
    <property type="component" value="Unassembled WGS sequence"/>
</dbReference>
<evidence type="ECO:0000313" key="1">
    <source>
        <dbReference type="EMBL" id="GJM93668.1"/>
    </source>
</evidence>
<reference evidence="1" key="2">
    <citation type="submission" date="2021-12" db="EMBL/GenBank/DDBJ databases">
        <title>Resequencing data analysis of finger millet.</title>
        <authorList>
            <person name="Hatakeyama M."/>
            <person name="Aluri S."/>
            <person name="Balachadran M.T."/>
            <person name="Sivarajan S.R."/>
            <person name="Poveda L."/>
            <person name="Shimizu-Inatsugi R."/>
            <person name="Schlapbach R."/>
            <person name="Sreeman S.M."/>
            <person name="Shimizu K.K."/>
        </authorList>
    </citation>
    <scope>NUCLEOTIDE SEQUENCE</scope>
</reference>
<dbReference type="EMBL" id="BQKI01000004">
    <property type="protein sequence ID" value="GJM93668.1"/>
    <property type="molecule type" value="Genomic_DNA"/>
</dbReference>
<reference evidence="1" key="1">
    <citation type="journal article" date="2018" name="DNA Res.">
        <title>Multiple hybrid de novo genome assembly of finger millet, an orphan allotetraploid crop.</title>
        <authorList>
            <person name="Hatakeyama M."/>
            <person name="Aluri S."/>
            <person name="Balachadran M.T."/>
            <person name="Sivarajan S.R."/>
            <person name="Patrignani A."/>
            <person name="Gruter S."/>
            <person name="Poveda L."/>
            <person name="Shimizu-Inatsugi R."/>
            <person name="Baeten J."/>
            <person name="Francoijs K.J."/>
            <person name="Nataraja K.N."/>
            <person name="Reddy Y.A.N."/>
            <person name="Phadnis S."/>
            <person name="Ravikumar R.L."/>
            <person name="Schlapbach R."/>
            <person name="Sreeman S.M."/>
            <person name="Shimizu K.K."/>
        </authorList>
    </citation>
    <scope>NUCLEOTIDE SEQUENCE</scope>
</reference>
<keyword evidence="2" id="KW-1185">Reference proteome</keyword>
<sequence length="220" mass="23037">MALVEAKPAGESSTSTVSAPHLFLVVIDGVESTIREGTLHGNIGTVTVTGPGQLSAQGLRSVLVRGDGGGSVRFTLCGDAAAEAVDSSSFDRCGSVRVDGAREVSVSRCHAAEVERAGRVSVERCREARLQGGGVLRAARCRRAEVESFGGAPGAVQGRARRLVRRRRGRAVQGGGRGMFDGSLLSMTLLVNSSVNFFPTSTEYRFLVLFGLVGLEGTKE</sequence>
<accession>A0AAV5C667</accession>
<proteinExistence type="predicted"/>
<name>A0AAV5C667_ELECO</name>
<gene>
    <name evidence="1" type="primary">ga10250</name>
    <name evidence="1" type="ORF">PR202_ga10250</name>
</gene>
<comment type="caution">
    <text evidence="1">The sequence shown here is derived from an EMBL/GenBank/DDBJ whole genome shotgun (WGS) entry which is preliminary data.</text>
</comment>
<dbReference type="AlphaFoldDB" id="A0AAV5C667"/>
<protein>
    <submittedName>
        <fullName evidence="1">Uncharacterized protein</fullName>
    </submittedName>
</protein>
<evidence type="ECO:0000313" key="2">
    <source>
        <dbReference type="Proteomes" id="UP001054889"/>
    </source>
</evidence>